<evidence type="ECO:0000313" key="6">
    <source>
        <dbReference type="Proteomes" id="UP000265875"/>
    </source>
</evidence>
<dbReference type="EMBL" id="WEIK01000002">
    <property type="protein sequence ID" value="MVF48285.1"/>
    <property type="molecule type" value="Genomic_DNA"/>
</dbReference>
<dbReference type="EMBL" id="QWLL01000059">
    <property type="protein sequence ID" value="RII74650.1"/>
    <property type="molecule type" value="Genomic_DNA"/>
</dbReference>
<dbReference type="Proteomes" id="UP000440965">
    <property type="component" value="Unassembled WGS sequence"/>
</dbReference>
<name>A0A177KVR4_9PSED</name>
<dbReference type="Proteomes" id="UP000077242">
    <property type="component" value="Unassembled WGS sequence"/>
</dbReference>
<organism evidence="4 6">
    <name type="scientific">Pseudomonas monteilii</name>
    <dbReference type="NCBI Taxonomy" id="76759"/>
    <lineage>
        <taxon>Bacteria</taxon>
        <taxon>Pseudomonadati</taxon>
        <taxon>Pseudomonadota</taxon>
        <taxon>Gammaproteobacteria</taxon>
        <taxon>Pseudomonadales</taxon>
        <taxon>Pseudomonadaceae</taxon>
        <taxon>Pseudomonas</taxon>
    </lineage>
</organism>
<dbReference type="EMBL" id="LSTU01000001">
    <property type="protein sequence ID" value="OAH57480.1"/>
    <property type="molecule type" value="Genomic_DNA"/>
</dbReference>
<evidence type="ECO:0000256" key="1">
    <source>
        <dbReference type="SAM" id="MobiDB-lite"/>
    </source>
</evidence>
<gene>
    <name evidence="3" type="ORF">AYJ70_10150</name>
    <name evidence="4" type="ORF">D0894_25670</name>
    <name evidence="2" type="ORF">F9Z43_02775</name>
</gene>
<comment type="caution">
    <text evidence="4">The sequence shown here is derived from an EMBL/GenBank/DDBJ whole genome shotgun (WGS) entry which is preliminary data.</text>
</comment>
<reference evidence="2 7" key="4">
    <citation type="submission" date="2019-10" db="EMBL/GenBank/DDBJ databases">
        <title>XDR Pseudomonas monteilii producing IMP-16 from LCR.</title>
        <authorList>
            <person name="Ballaben A."/>
            <person name="Doi Y."/>
        </authorList>
    </citation>
    <scope>NUCLEOTIDE SEQUENCE [LARGE SCALE GENOMIC DNA]</scope>
    <source>
        <strain evidence="2 7">597/14</strain>
    </source>
</reference>
<sequence length="78" mass="8569">MEDGYLRVAMSQQWHIGNSLYAEQTILKPAGSCATFCLSVLWARTATGMVARQPDQYPSTSWPVDAKPSGPPNRLNTV</sequence>
<evidence type="ECO:0000313" key="3">
    <source>
        <dbReference type="EMBL" id="OAH57480.1"/>
    </source>
</evidence>
<protein>
    <submittedName>
        <fullName evidence="4">Uncharacterized protein</fullName>
    </submittedName>
</protein>
<evidence type="ECO:0000313" key="7">
    <source>
        <dbReference type="Proteomes" id="UP000440965"/>
    </source>
</evidence>
<evidence type="ECO:0000313" key="5">
    <source>
        <dbReference type="Proteomes" id="UP000077242"/>
    </source>
</evidence>
<feature type="region of interest" description="Disordered" evidence="1">
    <location>
        <begin position="53"/>
        <end position="78"/>
    </location>
</feature>
<reference evidence="4 6" key="3">
    <citation type="submission" date="2018-08" db="EMBL/GenBank/DDBJ databases">
        <title>Draft genome sequence of the cyanotroph, Pseudomonas monteilii BCN3.</title>
        <authorList>
            <person name="Jones L.B."/>
            <person name="Kunz D.A."/>
        </authorList>
    </citation>
    <scope>NUCLEOTIDE SEQUENCE [LARGE SCALE GENOMIC DNA]</scope>
    <source>
        <strain evidence="4 6">BCN3</strain>
    </source>
</reference>
<evidence type="ECO:0000313" key="2">
    <source>
        <dbReference type="EMBL" id="MVF48285.1"/>
    </source>
</evidence>
<evidence type="ECO:0000313" key="4">
    <source>
        <dbReference type="EMBL" id="RII74650.1"/>
    </source>
</evidence>
<dbReference type="AlphaFoldDB" id="A0A177KVR4"/>
<reference evidence="5" key="1">
    <citation type="submission" date="2016-02" db="EMBL/GenBank/DDBJ databases">
        <title>Dietzia cinnamea strain CD11_5 genome sequencing and assembly.</title>
        <authorList>
            <person name="Kaur G."/>
            <person name="Nair G.R."/>
            <person name="Mayilraj S."/>
        </authorList>
    </citation>
    <scope>NUCLEOTIDE SEQUENCE [LARGE SCALE GENOMIC DNA]</scope>
    <source>
        <strain evidence="5">CD10_2</strain>
    </source>
</reference>
<dbReference type="Proteomes" id="UP000265875">
    <property type="component" value="Unassembled WGS sequence"/>
</dbReference>
<reference evidence="3" key="2">
    <citation type="submission" date="2016-02" db="EMBL/GenBank/DDBJ databases">
        <authorList>
            <person name="Kaur G."/>
            <person name="Nair G.R."/>
            <person name="Mayilraj S."/>
        </authorList>
    </citation>
    <scope>NUCLEOTIDE SEQUENCE</scope>
    <source>
        <strain evidence="3">CD10_2</strain>
    </source>
</reference>
<accession>A0A177KVR4</accession>
<proteinExistence type="predicted"/>